<dbReference type="Gene3D" id="3.40.50.2300">
    <property type="match status" value="1"/>
</dbReference>
<dbReference type="GO" id="GO:0008982">
    <property type="term" value="F:protein-N(PI)-phosphohistidine-sugar phosphotransferase activity"/>
    <property type="evidence" value="ECO:0007669"/>
    <property type="project" value="InterPro"/>
</dbReference>
<accession>A0AAW3XKI2</accession>
<reference evidence="9" key="1">
    <citation type="submission" date="2020-08" db="EMBL/GenBank/DDBJ databases">
        <title>Distribution of Beta-Lactamase Producing Gram-Negative Bacterial Isolates in Isabela River of Santo Domingo, Dominican Republic.</title>
        <authorList>
            <person name="Calderon V."/>
            <person name="Del Rosario C."/>
            <person name="Duarte A."/>
            <person name="Bonnelly R."/>
            <person name="Barauna R."/>
            <person name="Ramos R.T."/>
            <person name="Perdomo O.P."/>
            <person name="Rodriguez De Francisco L.E."/>
            <person name="Franco De Los Santos E.F."/>
        </authorList>
    </citation>
    <scope>NUCLEOTIDE SEQUENCE</scope>
    <source>
        <strain evidence="9">INTEC_BI4_1.1</strain>
    </source>
</reference>
<keyword evidence="6" id="KW-0418">Kinase</keyword>
<dbReference type="CDD" id="cd05564">
    <property type="entry name" value="PTS_IIB_chitobiose_lichenan"/>
    <property type="match status" value="1"/>
</dbReference>
<dbReference type="Proteomes" id="UP000613022">
    <property type="component" value="Unassembled WGS sequence"/>
</dbReference>
<evidence type="ECO:0000313" key="9">
    <source>
        <dbReference type="EMBL" id="MBC6324471.1"/>
    </source>
</evidence>
<dbReference type="PROSITE" id="PS51100">
    <property type="entry name" value="PTS_EIIB_TYPE_3"/>
    <property type="match status" value="1"/>
</dbReference>
<dbReference type="AlphaFoldDB" id="A0AAW3XKI2"/>
<organism evidence="9 10">
    <name type="scientific">Enterobacter kobei</name>
    <dbReference type="NCBI Taxonomy" id="208224"/>
    <lineage>
        <taxon>Bacteria</taxon>
        <taxon>Pseudomonadati</taxon>
        <taxon>Pseudomonadota</taxon>
        <taxon>Gammaproteobacteria</taxon>
        <taxon>Enterobacterales</taxon>
        <taxon>Enterobacteriaceae</taxon>
        <taxon>Enterobacter</taxon>
        <taxon>Enterobacter cloacae complex</taxon>
    </lineage>
</organism>
<evidence type="ECO:0000256" key="6">
    <source>
        <dbReference type="ARBA" id="ARBA00022777"/>
    </source>
</evidence>
<dbReference type="GO" id="GO:0009401">
    <property type="term" value="P:phosphoenolpyruvate-dependent sugar phosphotransferase system"/>
    <property type="evidence" value="ECO:0007669"/>
    <property type="project" value="UniProtKB-KW"/>
</dbReference>
<proteinExistence type="predicted"/>
<dbReference type="RefSeq" id="WP_045269204.1">
    <property type="nucleotide sequence ID" value="NZ_AP022498.1"/>
</dbReference>
<keyword evidence="1" id="KW-0813">Transport</keyword>
<keyword evidence="2" id="KW-0597">Phosphoprotein</keyword>
<dbReference type="SUPFAM" id="SSF52794">
    <property type="entry name" value="PTS system IIB component-like"/>
    <property type="match status" value="1"/>
</dbReference>
<dbReference type="InterPro" id="IPR036095">
    <property type="entry name" value="PTS_EIIB-like_sf"/>
</dbReference>
<evidence type="ECO:0000313" key="10">
    <source>
        <dbReference type="Proteomes" id="UP000613022"/>
    </source>
</evidence>
<keyword evidence="5" id="KW-0598">Phosphotransferase system</keyword>
<evidence type="ECO:0000256" key="3">
    <source>
        <dbReference type="ARBA" id="ARBA00022597"/>
    </source>
</evidence>
<dbReference type="InterPro" id="IPR013012">
    <property type="entry name" value="PTS_EIIB_3"/>
</dbReference>
<feature type="domain" description="PTS EIIB type-3" evidence="8">
    <location>
        <begin position="1"/>
        <end position="103"/>
    </location>
</feature>
<dbReference type="InterPro" id="IPR051819">
    <property type="entry name" value="PTS_sugar-specific_EIIB"/>
</dbReference>
<evidence type="ECO:0000259" key="8">
    <source>
        <dbReference type="PROSITE" id="PS51100"/>
    </source>
</evidence>
<protein>
    <submittedName>
        <fullName evidence="9">PTS sugar transporter subunit IIB</fullName>
    </submittedName>
</protein>
<evidence type="ECO:0000256" key="2">
    <source>
        <dbReference type="ARBA" id="ARBA00022553"/>
    </source>
</evidence>
<dbReference type="PANTHER" id="PTHR34581:SF2">
    <property type="entry name" value="PTS SYSTEM N,N'-DIACETYLCHITOBIOSE-SPECIFIC EIIB COMPONENT"/>
    <property type="match status" value="1"/>
</dbReference>
<gene>
    <name evidence="9" type="ORF">H9R40_14740</name>
</gene>
<sequence>MNKIILVCAAGMSTSMLMKRMKDYASSLDHETIIEAHGVDVLKDIIVNYDVVLVAPQIRFKLAEIQKLAEMHGKKANAIDPFLYGSMNGEKVYQQAVDLIAAK</sequence>
<dbReference type="EMBL" id="JACSEP010000034">
    <property type="protein sequence ID" value="MBC6324471.1"/>
    <property type="molecule type" value="Genomic_DNA"/>
</dbReference>
<evidence type="ECO:0000256" key="1">
    <source>
        <dbReference type="ARBA" id="ARBA00022448"/>
    </source>
</evidence>
<dbReference type="GO" id="GO:0016301">
    <property type="term" value="F:kinase activity"/>
    <property type="evidence" value="ECO:0007669"/>
    <property type="project" value="UniProtKB-KW"/>
</dbReference>
<dbReference type="InterPro" id="IPR003501">
    <property type="entry name" value="PTS_EIIB_2/3"/>
</dbReference>
<evidence type="ECO:0000256" key="5">
    <source>
        <dbReference type="ARBA" id="ARBA00022683"/>
    </source>
</evidence>
<evidence type="ECO:0000256" key="4">
    <source>
        <dbReference type="ARBA" id="ARBA00022679"/>
    </source>
</evidence>
<keyword evidence="4" id="KW-0808">Transferase</keyword>
<feature type="modified residue" description="Phosphocysteine; by EIIA" evidence="7">
    <location>
        <position position="8"/>
    </location>
</feature>
<dbReference type="Pfam" id="PF02302">
    <property type="entry name" value="PTS_IIB"/>
    <property type="match status" value="1"/>
</dbReference>
<name>A0AAW3XKI2_9ENTR</name>
<dbReference type="PANTHER" id="PTHR34581">
    <property type="entry name" value="PTS SYSTEM N,N'-DIACETYLCHITOBIOSE-SPECIFIC EIIB COMPONENT"/>
    <property type="match status" value="1"/>
</dbReference>
<keyword evidence="3 9" id="KW-0762">Sugar transport</keyword>
<comment type="caution">
    <text evidence="9">The sequence shown here is derived from an EMBL/GenBank/DDBJ whole genome shotgun (WGS) entry which is preliminary data.</text>
</comment>
<evidence type="ECO:0000256" key="7">
    <source>
        <dbReference type="PROSITE-ProRule" id="PRU00423"/>
    </source>
</evidence>